<reference evidence="1 2" key="1">
    <citation type="submission" date="2018-04" db="EMBL/GenBank/DDBJ databases">
        <title>Chryseobacterium oncorhynchi 701B-08T from rainbow trout, and Chryseobacterium viscerum 687B-08T from diseased fish.</title>
        <authorList>
            <person name="Jeong J.-J."/>
            <person name="Lee Y.J."/>
            <person name="Pathiraja D."/>
            <person name="Park B."/>
            <person name="Choi I.-G."/>
            <person name="Kim K.D."/>
        </authorList>
    </citation>
    <scope>NUCLEOTIDE SEQUENCE [LARGE SCALE GENOMIC DNA]</scope>
    <source>
        <strain evidence="1 2">687B-08</strain>
    </source>
</reference>
<sequence length="347" mass="40923">MKSILVFLSIIVNLTISAQDFEIKNQYLIKYFELINEAENKIIINDLVSANNLYKEAFKEFKYPYAKDLQNSMNVALRVKDFENAYYDYHSLKCLGKEFDINFLSENFKNNEKYKIKSCENKVDLQYKKTLDSLYDIDQYYRKLSGGNYEAYKKDLTKSDSITSTNLLRLIQKKGFPNEYNIGLASADNMFYQKFYYIIWHQLANNHYSSQKVNFSKEILRALNEGKIRPDIAGQLFDLNNGTKDYSFFKIYQFTVNNEKTDCCYISEAILPEKRAAEVNTKIKEINRKRKLIGLTSTEEETRKNIFFLSNKDYIFTSITIEGFKFNNNNDAELFKKYLIKLDDTTH</sequence>
<organism evidence="1 2">
    <name type="scientific">Chryseobacterium viscerum</name>
    <dbReference type="NCBI Taxonomy" id="1037377"/>
    <lineage>
        <taxon>Bacteria</taxon>
        <taxon>Pseudomonadati</taxon>
        <taxon>Bacteroidota</taxon>
        <taxon>Flavobacteriia</taxon>
        <taxon>Flavobacteriales</taxon>
        <taxon>Weeksellaceae</taxon>
        <taxon>Chryseobacterium group</taxon>
        <taxon>Chryseobacterium</taxon>
    </lineage>
</organism>
<name>A0A316WMD6_9FLAO</name>
<dbReference type="AlphaFoldDB" id="A0A316WMD6"/>
<evidence type="ECO:0000313" key="2">
    <source>
        <dbReference type="Proteomes" id="UP000236413"/>
    </source>
</evidence>
<dbReference type="RefSeq" id="WP_103235469.1">
    <property type="nucleotide sequence ID" value="NZ_PPEG02000007.1"/>
</dbReference>
<accession>A0A316WMD6</accession>
<dbReference type="EMBL" id="PPEG02000007">
    <property type="protein sequence ID" value="PWN59640.1"/>
    <property type="molecule type" value="Genomic_DNA"/>
</dbReference>
<evidence type="ECO:0000313" key="1">
    <source>
        <dbReference type="EMBL" id="PWN59640.1"/>
    </source>
</evidence>
<gene>
    <name evidence="1" type="ORF">C1634_016520</name>
</gene>
<comment type="caution">
    <text evidence="1">The sequence shown here is derived from an EMBL/GenBank/DDBJ whole genome shotgun (WGS) entry which is preliminary data.</text>
</comment>
<proteinExistence type="predicted"/>
<protein>
    <submittedName>
        <fullName evidence="1">Uncharacterized protein</fullName>
    </submittedName>
</protein>
<dbReference type="Proteomes" id="UP000236413">
    <property type="component" value="Unassembled WGS sequence"/>
</dbReference>